<dbReference type="Proteomes" id="UP001497482">
    <property type="component" value="Chromosome 12"/>
</dbReference>
<evidence type="ECO:0000256" key="1">
    <source>
        <dbReference type="SAM" id="MobiDB-lite"/>
    </source>
</evidence>
<dbReference type="EMBL" id="OZ035834">
    <property type="protein sequence ID" value="CAL1575565.1"/>
    <property type="molecule type" value="Genomic_DNA"/>
</dbReference>
<feature type="region of interest" description="Disordered" evidence="1">
    <location>
        <begin position="28"/>
        <end position="58"/>
    </location>
</feature>
<gene>
    <name evidence="2" type="ORF">KC01_LOCUS7112</name>
</gene>
<name>A0AAV2JIM1_KNICA</name>
<reference evidence="2 3" key="1">
    <citation type="submission" date="2024-04" db="EMBL/GenBank/DDBJ databases">
        <authorList>
            <person name="Waldvogel A.-M."/>
            <person name="Schoenle A."/>
        </authorList>
    </citation>
    <scope>NUCLEOTIDE SEQUENCE [LARGE SCALE GENOMIC DNA]</scope>
</reference>
<organism evidence="2 3">
    <name type="scientific">Knipowitschia caucasica</name>
    <name type="common">Caucasian dwarf goby</name>
    <name type="synonym">Pomatoschistus caucasicus</name>
    <dbReference type="NCBI Taxonomy" id="637954"/>
    <lineage>
        <taxon>Eukaryota</taxon>
        <taxon>Metazoa</taxon>
        <taxon>Chordata</taxon>
        <taxon>Craniata</taxon>
        <taxon>Vertebrata</taxon>
        <taxon>Euteleostomi</taxon>
        <taxon>Actinopterygii</taxon>
        <taxon>Neopterygii</taxon>
        <taxon>Teleostei</taxon>
        <taxon>Neoteleostei</taxon>
        <taxon>Acanthomorphata</taxon>
        <taxon>Gobiaria</taxon>
        <taxon>Gobiiformes</taxon>
        <taxon>Gobioidei</taxon>
        <taxon>Gobiidae</taxon>
        <taxon>Gobiinae</taxon>
        <taxon>Knipowitschia</taxon>
    </lineage>
</organism>
<protein>
    <submittedName>
        <fullName evidence="2">Uncharacterized protein</fullName>
    </submittedName>
</protein>
<proteinExistence type="predicted"/>
<evidence type="ECO:0000313" key="2">
    <source>
        <dbReference type="EMBL" id="CAL1575565.1"/>
    </source>
</evidence>
<accession>A0AAV2JIM1</accession>
<keyword evidence="3" id="KW-1185">Reference proteome</keyword>
<evidence type="ECO:0000313" key="3">
    <source>
        <dbReference type="Proteomes" id="UP001497482"/>
    </source>
</evidence>
<dbReference type="AlphaFoldDB" id="A0AAV2JIM1"/>
<sequence>MCVAHIGSVTRSPPAPVVYMHWLIQAQQEQKTSPKRPMPSRYGLIGSPKSKPGSPTVGQSLEDLRCMFSWSPSSPRWRLWLTLTTTANNNSDMAPP</sequence>